<organism evidence="4 5">
    <name type="scientific">Microbacter margulisiae</name>
    <dbReference type="NCBI Taxonomy" id="1350067"/>
    <lineage>
        <taxon>Bacteria</taxon>
        <taxon>Pseudomonadati</taxon>
        <taxon>Bacteroidota</taxon>
        <taxon>Bacteroidia</taxon>
        <taxon>Bacteroidales</taxon>
        <taxon>Porphyromonadaceae</taxon>
        <taxon>Microbacter</taxon>
    </lineage>
</organism>
<dbReference type="Proteomes" id="UP000544222">
    <property type="component" value="Unassembled WGS sequence"/>
</dbReference>
<evidence type="ECO:0000313" key="5">
    <source>
        <dbReference type="Proteomes" id="UP000544222"/>
    </source>
</evidence>
<dbReference type="PANTHER" id="PTHR43639:SF1">
    <property type="entry name" value="SHORT-CHAIN DEHYDROGENASE_REDUCTASE FAMILY PROTEIN"/>
    <property type="match status" value="1"/>
</dbReference>
<dbReference type="InterPro" id="IPR020904">
    <property type="entry name" value="Sc_DH/Rdtase_CS"/>
</dbReference>
<dbReference type="Gene3D" id="3.40.225.10">
    <property type="entry name" value="Class II aldolase/adducin N-terminal domain"/>
    <property type="match status" value="2"/>
</dbReference>
<accession>A0A7W5DQK4</accession>
<dbReference type="AlphaFoldDB" id="A0A7W5DQK4"/>
<keyword evidence="2" id="KW-0560">Oxidoreductase</keyword>
<proteinExistence type="inferred from homology"/>
<comment type="caution">
    <text evidence="4">The sequence shown here is derived from an EMBL/GenBank/DDBJ whole genome shotgun (WGS) entry which is preliminary data.</text>
</comment>
<gene>
    <name evidence="4" type="ORF">FHX64_001108</name>
</gene>
<dbReference type="PRINTS" id="PR00081">
    <property type="entry name" value="GDHRDH"/>
</dbReference>
<dbReference type="Pfam" id="PF00596">
    <property type="entry name" value="Aldolase_II"/>
    <property type="match status" value="1"/>
</dbReference>
<dbReference type="PANTHER" id="PTHR43639">
    <property type="entry name" value="OXIDOREDUCTASE, SHORT-CHAIN DEHYDROGENASE/REDUCTASE FAMILY (AFU_ORTHOLOGUE AFUA_5G02870)"/>
    <property type="match status" value="1"/>
</dbReference>
<dbReference type="Gene3D" id="3.40.50.720">
    <property type="entry name" value="NAD(P)-binding Rossmann-like Domain"/>
    <property type="match status" value="1"/>
</dbReference>
<evidence type="ECO:0000256" key="2">
    <source>
        <dbReference type="ARBA" id="ARBA00023002"/>
    </source>
</evidence>
<dbReference type="EMBL" id="JACHYB010000001">
    <property type="protein sequence ID" value="MBB3186945.1"/>
    <property type="molecule type" value="Genomic_DNA"/>
</dbReference>
<evidence type="ECO:0000313" key="4">
    <source>
        <dbReference type="EMBL" id="MBB3186945.1"/>
    </source>
</evidence>
<dbReference type="InterPro" id="IPR036409">
    <property type="entry name" value="Aldolase_II/adducin_N_sf"/>
</dbReference>
<dbReference type="Pfam" id="PF00106">
    <property type="entry name" value="adh_short"/>
    <property type="match status" value="1"/>
</dbReference>
<dbReference type="InterPro" id="IPR002347">
    <property type="entry name" value="SDR_fam"/>
</dbReference>
<dbReference type="InterPro" id="IPR001303">
    <property type="entry name" value="Aldolase_II/adducin_N"/>
</dbReference>
<sequence>MKEIQQLIEISQFYGRDSRFVIAGGGNTSYKNGETIWVKASGSSLATIAEDGFAVLDRSKLNLMSDKQYSNNATEREEEVKNDLAAATLSKGRRPSVETSMHNVIDYAFVVHLHPTAVNGLMCSQDAEVNLKKLFGGQALYIEYTDPGYVLFKKVEDAIKQYRNNFNQEPQVIWLQNHGIFVAANTIEEIKELYDQIFHTLAKTIGSPIPEGERAACSHTEEILPGLRMMLSNEGIKTLKLRKNELIKFFYDREEEQVGIARPFTPDAIVYCKSNYIFLNEVEPESVLSAAQKAIPEFQNKFGYLPKVILIKGIGIVAVGDNAKQCDIILDVFEDAIKIAYLAKSFGGAHPMTQEQIDFIDHWEVENYRRSVATGSSSGRVENKTFVVTGAAQGFGEGIARCLLQEGANIVVADMNGAVGIATVERFNIMAKNNRALFVKTDVSNIPSIENLVHQTVCHFGAIDCFISNAGVLRAGGLEEMTPENFEFVTKINYNAYFYCTKVVSRVLKLQTKYASAAYYADIIQINSKSGLRGSKANFAYAGGKFGGVGLTQSFALELAPFRIKVNAICPGNFYEGPLWSDPENGLFVQYLKAGKVPGAKTVEDVKEFYLAQVPMKKGCSPEDVTKGVYYLMEQCGETGQALPITGGQVMLS</sequence>
<evidence type="ECO:0000256" key="1">
    <source>
        <dbReference type="ARBA" id="ARBA00006484"/>
    </source>
</evidence>
<dbReference type="PROSITE" id="PS00061">
    <property type="entry name" value="ADH_SHORT"/>
    <property type="match status" value="1"/>
</dbReference>
<dbReference type="RefSeq" id="WP_183412775.1">
    <property type="nucleotide sequence ID" value="NZ_JACHYB010000001.1"/>
</dbReference>
<dbReference type="SMART" id="SM01007">
    <property type="entry name" value="Aldolase_II"/>
    <property type="match status" value="1"/>
</dbReference>
<reference evidence="4 5" key="1">
    <citation type="submission" date="2020-08" db="EMBL/GenBank/DDBJ databases">
        <title>Genomic Encyclopedia of Type Strains, Phase IV (KMG-IV): sequencing the most valuable type-strain genomes for metagenomic binning, comparative biology and taxonomic classification.</title>
        <authorList>
            <person name="Goeker M."/>
        </authorList>
    </citation>
    <scope>NUCLEOTIDE SEQUENCE [LARGE SCALE GENOMIC DNA]</scope>
    <source>
        <strain evidence="4 5">DSM 27471</strain>
    </source>
</reference>
<protein>
    <submittedName>
        <fullName evidence="4">Rhamnose utilization protein RhaD (Predicted bifunctional aldolase and dehydrogenase)/NAD(P)-dependent dehydrogenase (Short-subunit alcohol dehydrogenase family)</fullName>
    </submittedName>
</protein>
<keyword evidence="5" id="KW-1185">Reference proteome</keyword>
<dbReference type="SUPFAM" id="SSF53639">
    <property type="entry name" value="AraD/HMP-PK domain-like"/>
    <property type="match status" value="1"/>
</dbReference>
<name>A0A7W5DQK4_9PORP</name>
<evidence type="ECO:0000259" key="3">
    <source>
        <dbReference type="SMART" id="SM01007"/>
    </source>
</evidence>
<feature type="domain" description="Class II aldolase/adducin N-terminal" evidence="3">
    <location>
        <begin position="5"/>
        <end position="205"/>
    </location>
</feature>
<dbReference type="SUPFAM" id="SSF51735">
    <property type="entry name" value="NAD(P)-binding Rossmann-fold domains"/>
    <property type="match status" value="1"/>
</dbReference>
<dbReference type="GO" id="GO:0016491">
    <property type="term" value="F:oxidoreductase activity"/>
    <property type="evidence" value="ECO:0007669"/>
    <property type="project" value="UniProtKB-KW"/>
</dbReference>
<dbReference type="InterPro" id="IPR036291">
    <property type="entry name" value="NAD(P)-bd_dom_sf"/>
</dbReference>
<comment type="similarity">
    <text evidence="1">Belongs to the short-chain dehydrogenases/reductases (SDR) family.</text>
</comment>